<keyword evidence="1" id="KW-0472">Membrane</keyword>
<feature type="transmembrane region" description="Helical" evidence="1">
    <location>
        <begin position="74"/>
        <end position="92"/>
    </location>
</feature>
<sequence length="146" mass="17919">MIFPIELDEVTEVILKRVMMHKKEWNDMKKRMQLSFILFLLSLALFGLYMYQTIVIPHRPSIERMMMALIDDEHTFWFAVFVGSLAWLVFFYKKKSEKAEQDFHALRCEFIQKSNELLQERAWEKRHVLYEWMKKTYDISLYHENK</sequence>
<keyword evidence="1" id="KW-0812">Transmembrane</keyword>
<evidence type="ECO:0000256" key="1">
    <source>
        <dbReference type="SAM" id="Phobius"/>
    </source>
</evidence>
<evidence type="ECO:0000313" key="3">
    <source>
        <dbReference type="Proteomes" id="UP000583699"/>
    </source>
</evidence>
<name>A0A7W8JFE2_9BACL</name>
<keyword evidence="1" id="KW-1133">Transmembrane helix</keyword>
<reference evidence="2 3" key="1">
    <citation type="submission" date="2020-08" db="EMBL/GenBank/DDBJ databases">
        <title>Genomic Encyclopedia of Type Strains, Phase IV (KMG-IV): sequencing the most valuable type-strain genomes for metagenomic binning, comparative biology and taxonomic classification.</title>
        <authorList>
            <person name="Goeker M."/>
        </authorList>
    </citation>
    <scope>NUCLEOTIDE SEQUENCE [LARGE SCALE GENOMIC DNA]</scope>
    <source>
        <strain evidence="2 3">DSM 19169</strain>
    </source>
</reference>
<gene>
    <name evidence="2" type="ORF">HNR43_001743</name>
</gene>
<comment type="caution">
    <text evidence="2">The sequence shown here is derived from an EMBL/GenBank/DDBJ whole genome shotgun (WGS) entry which is preliminary data.</text>
</comment>
<dbReference type="Pfam" id="PF10864">
    <property type="entry name" value="DUF2663"/>
    <property type="match status" value="1"/>
</dbReference>
<dbReference type="EMBL" id="JACHEQ010000008">
    <property type="protein sequence ID" value="MBB5355765.1"/>
    <property type="molecule type" value="Genomic_DNA"/>
</dbReference>
<feature type="transmembrane region" description="Helical" evidence="1">
    <location>
        <begin position="34"/>
        <end position="54"/>
    </location>
</feature>
<proteinExistence type="predicted"/>
<dbReference type="RefSeq" id="WP_183243030.1">
    <property type="nucleotide sequence ID" value="NZ_JACHEQ010000008.1"/>
</dbReference>
<protein>
    <submittedName>
        <fullName evidence="2">Acyl-CoA thioesterase</fullName>
    </submittedName>
</protein>
<organism evidence="2 3">
    <name type="scientific">Anoxybacillus mongoliensis</name>
    <dbReference type="NCBI Taxonomy" id="452565"/>
    <lineage>
        <taxon>Bacteria</taxon>
        <taxon>Bacillati</taxon>
        <taxon>Bacillota</taxon>
        <taxon>Bacilli</taxon>
        <taxon>Bacillales</taxon>
        <taxon>Anoxybacillaceae</taxon>
        <taxon>Anoxybacillus</taxon>
    </lineage>
</organism>
<dbReference type="AlphaFoldDB" id="A0A7W8JFE2"/>
<dbReference type="InterPro" id="IPR020210">
    <property type="entry name" value="Uncharacterised_YpbF_TM"/>
</dbReference>
<evidence type="ECO:0000313" key="2">
    <source>
        <dbReference type="EMBL" id="MBB5355765.1"/>
    </source>
</evidence>
<keyword evidence="3" id="KW-1185">Reference proteome</keyword>
<accession>A0A7W8JFE2</accession>
<dbReference type="Proteomes" id="UP000583699">
    <property type="component" value="Unassembled WGS sequence"/>
</dbReference>